<sequence length="64" mass="7291">MDHMEPAKDNALFYKPVNSMYLLGTGITRNSQSALKTIFQAVRYRAHPVNPIMNLFDLTVSLHI</sequence>
<evidence type="ECO:0000313" key="1">
    <source>
        <dbReference type="EMBL" id="JAH50821.1"/>
    </source>
</evidence>
<name>A0A0E9TB55_ANGAN</name>
<organism evidence="1">
    <name type="scientific">Anguilla anguilla</name>
    <name type="common">European freshwater eel</name>
    <name type="synonym">Muraena anguilla</name>
    <dbReference type="NCBI Taxonomy" id="7936"/>
    <lineage>
        <taxon>Eukaryota</taxon>
        <taxon>Metazoa</taxon>
        <taxon>Chordata</taxon>
        <taxon>Craniata</taxon>
        <taxon>Vertebrata</taxon>
        <taxon>Euteleostomi</taxon>
        <taxon>Actinopterygii</taxon>
        <taxon>Neopterygii</taxon>
        <taxon>Teleostei</taxon>
        <taxon>Anguilliformes</taxon>
        <taxon>Anguillidae</taxon>
        <taxon>Anguilla</taxon>
    </lineage>
</organism>
<accession>A0A0E9TB55</accession>
<proteinExistence type="predicted"/>
<dbReference type="EMBL" id="GBXM01057756">
    <property type="protein sequence ID" value="JAH50821.1"/>
    <property type="molecule type" value="Transcribed_RNA"/>
</dbReference>
<reference evidence="1" key="2">
    <citation type="journal article" date="2015" name="Fish Shellfish Immunol.">
        <title>Early steps in the European eel (Anguilla anguilla)-Vibrio vulnificus interaction in the gills: Role of the RtxA13 toxin.</title>
        <authorList>
            <person name="Callol A."/>
            <person name="Pajuelo D."/>
            <person name="Ebbesson L."/>
            <person name="Teles M."/>
            <person name="MacKenzie S."/>
            <person name="Amaro C."/>
        </authorList>
    </citation>
    <scope>NUCLEOTIDE SEQUENCE</scope>
</reference>
<reference evidence="1" key="1">
    <citation type="submission" date="2014-11" db="EMBL/GenBank/DDBJ databases">
        <authorList>
            <person name="Amaro Gonzalez C."/>
        </authorList>
    </citation>
    <scope>NUCLEOTIDE SEQUENCE</scope>
</reference>
<dbReference type="AlphaFoldDB" id="A0A0E9TB55"/>
<protein>
    <submittedName>
        <fullName evidence="1">Uncharacterized protein</fullName>
    </submittedName>
</protein>